<comment type="similarity">
    <text evidence="1">Belongs to the FAH family.</text>
</comment>
<dbReference type="GO" id="GO:0046872">
    <property type="term" value="F:metal ion binding"/>
    <property type="evidence" value="ECO:0007669"/>
    <property type="project" value="UniProtKB-KW"/>
</dbReference>
<evidence type="ECO:0000256" key="1">
    <source>
        <dbReference type="ARBA" id="ARBA00010211"/>
    </source>
</evidence>
<dbReference type="GO" id="GO:0044281">
    <property type="term" value="P:small molecule metabolic process"/>
    <property type="evidence" value="ECO:0007669"/>
    <property type="project" value="UniProtKB-ARBA"/>
</dbReference>
<evidence type="ECO:0000256" key="2">
    <source>
        <dbReference type="ARBA" id="ARBA00022723"/>
    </source>
</evidence>
<dbReference type="KEGG" id="kma:B9H00_07030"/>
<keyword evidence="4" id="KW-1185">Reference proteome</keyword>
<dbReference type="InterPro" id="IPR036663">
    <property type="entry name" value="Fumarylacetoacetase_C_sf"/>
</dbReference>
<gene>
    <name evidence="3" type="ORF">B9H00_07030</name>
</gene>
<sequence length="392" mass="42274">MQEIDFSRCLPEDHSAAALVGRVWHGDGPRIVALRDGELIDITAHVGTMSALLDHEDRLSLARQADGPSLGDVTSWLSQSLADSAATPDERSDRLLAPCDLQVVKACGVTFAVSLLERVIEEQAAGDATKAGDIRARLRELIGQDLSNIVPGSEAAMTLREALMSRGQWSPYLEVGIGVDAEVFSKAAPMSSVGFGANVGLHAASNWNNPEPEVVLAMDGRGEPRGATLGNDVNLRDVEGRSALLLGKAKDNNGACAIGPFIRLFDEHFTLDTIRQAQVTMRIEGSDDGFMLEGRSDMREISRDPLDLVRQTCGSHHQYPDGFMLFLGTMFSPGKDRDIPGQGFTHHVGDRVSIHTPALGTLINRVDRSDAIAPWQFGIGALMRYLAGQPSQ</sequence>
<evidence type="ECO:0000313" key="3">
    <source>
        <dbReference type="EMBL" id="ART62834.1"/>
    </source>
</evidence>
<keyword evidence="2" id="KW-0479">Metal-binding</keyword>
<dbReference type="PANTHER" id="PTHR42796">
    <property type="entry name" value="FUMARYLACETOACETATE HYDROLASE DOMAIN-CONTAINING PROTEIN 2A-RELATED"/>
    <property type="match status" value="1"/>
</dbReference>
<proteinExistence type="inferred from homology"/>
<accession>A0A240UMX1</accession>
<dbReference type="Gene3D" id="3.90.850.10">
    <property type="entry name" value="Fumarylacetoacetase-like, C-terminal domain"/>
    <property type="match status" value="1"/>
</dbReference>
<dbReference type="Proteomes" id="UP000194457">
    <property type="component" value="Chromosome"/>
</dbReference>
<dbReference type="AlphaFoldDB" id="A0A240UMX1"/>
<name>A0A240UMX1_9GAMM</name>
<dbReference type="RefSeq" id="WP_086900053.1">
    <property type="nucleotide sequence ID" value="NZ_CP021358.1"/>
</dbReference>
<keyword evidence="3" id="KW-0378">Hydrolase</keyword>
<dbReference type="SUPFAM" id="SSF56529">
    <property type="entry name" value="FAH"/>
    <property type="match status" value="1"/>
</dbReference>
<dbReference type="InterPro" id="IPR011234">
    <property type="entry name" value="Fumarylacetoacetase-like_C"/>
</dbReference>
<dbReference type="GO" id="GO:0016787">
    <property type="term" value="F:hydrolase activity"/>
    <property type="evidence" value="ECO:0007669"/>
    <property type="project" value="UniProtKB-KW"/>
</dbReference>
<protein>
    <submittedName>
        <fullName evidence="3">Fumarylacetoacetate hydrolase</fullName>
    </submittedName>
</protein>
<dbReference type="PANTHER" id="PTHR42796:SF7">
    <property type="entry name" value="2-DEHYDRO-3-DEOXY-D-ARABINONATE DEHYDRATASE"/>
    <property type="match status" value="1"/>
</dbReference>
<dbReference type="Pfam" id="PF01557">
    <property type="entry name" value="FAA_hydrolase"/>
    <property type="match status" value="1"/>
</dbReference>
<organism evidence="3 4">
    <name type="scientific">Kushneria marisflavi</name>
    <dbReference type="NCBI Taxonomy" id="157779"/>
    <lineage>
        <taxon>Bacteria</taxon>
        <taxon>Pseudomonadati</taxon>
        <taxon>Pseudomonadota</taxon>
        <taxon>Gammaproteobacteria</taxon>
        <taxon>Oceanospirillales</taxon>
        <taxon>Halomonadaceae</taxon>
        <taxon>Kushneria</taxon>
    </lineage>
</organism>
<dbReference type="EMBL" id="CP021358">
    <property type="protein sequence ID" value="ART62834.1"/>
    <property type="molecule type" value="Genomic_DNA"/>
</dbReference>
<dbReference type="OrthoDB" id="9779415at2"/>
<evidence type="ECO:0000313" key="4">
    <source>
        <dbReference type="Proteomes" id="UP000194457"/>
    </source>
</evidence>
<dbReference type="InterPro" id="IPR051121">
    <property type="entry name" value="FAH"/>
</dbReference>
<reference evidence="3 4" key="1">
    <citation type="submission" date="2017-05" db="EMBL/GenBank/DDBJ databases">
        <authorList>
            <person name="Song R."/>
            <person name="Chenine A.L."/>
            <person name="Ruprecht R.M."/>
        </authorList>
    </citation>
    <scope>NUCLEOTIDE SEQUENCE [LARGE SCALE GENOMIC DNA]</scope>
    <source>
        <strain evidence="3">SW32</strain>
    </source>
</reference>